<evidence type="ECO:0000313" key="1">
    <source>
        <dbReference type="EMBL" id="MBW6433805.1"/>
    </source>
</evidence>
<organism evidence="1 2">
    <name type="scientific">Actinoplanes hulinensis</name>
    <dbReference type="NCBI Taxonomy" id="1144547"/>
    <lineage>
        <taxon>Bacteria</taxon>
        <taxon>Bacillati</taxon>
        <taxon>Actinomycetota</taxon>
        <taxon>Actinomycetes</taxon>
        <taxon>Micromonosporales</taxon>
        <taxon>Micromonosporaceae</taxon>
        <taxon>Actinoplanes</taxon>
    </lineage>
</organism>
<accession>A0ABS7AYJ1</accession>
<comment type="caution">
    <text evidence="1">The sequence shown here is derived from an EMBL/GenBank/DDBJ whole genome shotgun (WGS) entry which is preliminary data.</text>
</comment>
<keyword evidence="1" id="KW-0489">Methyltransferase</keyword>
<protein>
    <submittedName>
        <fullName evidence="1">SAM-dependent methyltransferase</fullName>
    </submittedName>
</protein>
<name>A0ABS7AYJ1_9ACTN</name>
<dbReference type="Proteomes" id="UP001519863">
    <property type="component" value="Unassembled WGS sequence"/>
</dbReference>
<gene>
    <name evidence="1" type="ORF">KZ829_08655</name>
</gene>
<dbReference type="EMBL" id="JAHXZI010000004">
    <property type="protein sequence ID" value="MBW6433805.1"/>
    <property type="molecule type" value="Genomic_DNA"/>
</dbReference>
<evidence type="ECO:0000313" key="2">
    <source>
        <dbReference type="Proteomes" id="UP001519863"/>
    </source>
</evidence>
<reference evidence="1 2" key="1">
    <citation type="journal article" date="2013" name="Antonie Van Leeuwenhoek">
        <title>Actinoplanes hulinensis sp. nov., a novel actinomycete isolated from soybean root (Glycine max (L.) Merr).</title>
        <authorList>
            <person name="Shen Y."/>
            <person name="Liu C."/>
            <person name="Wang X."/>
            <person name="Zhao J."/>
            <person name="Jia F."/>
            <person name="Zhang Y."/>
            <person name="Wang L."/>
            <person name="Yang D."/>
            <person name="Xiang W."/>
        </authorList>
    </citation>
    <scope>NUCLEOTIDE SEQUENCE [LARGE SCALE GENOMIC DNA]</scope>
    <source>
        <strain evidence="1 2">NEAU-M9</strain>
    </source>
</reference>
<dbReference type="InterPro" id="IPR006764">
    <property type="entry name" value="SAM_dep_MeTrfase_SAV2177_type"/>
</dbReference>
<dbReference type="Gene3D" id="3.40.50.150">
    <property type="entry name" value="Vaccinia Virus protein VP39"/>
    <property type="match status" value="1"/>
</dbReference>
<proteinExistence type="predicted"/>
<dbReference type="SUPFAM" id="SSF53335">
    <property type="entry name" value="S-adenosyl-L-methionine-dependent methyltransferases"/>
    <property type="match status" value="1"/>
</dbReference>
<dbReference type="Pfam" id="PF04672">
    <property type="entry name" value="Methyltransf_19"/>
    <property type="match status" value="1"/>
</dbReference>
<keyword evidence="1" id="KW-0808">Transferase</keyword>
<sequence length="221" mass="23831">MRNGGPPVTELPARENRAFLQRAVRFLAEEARVDQFLDIGAGLPTAGNTHEIAQRRVPHARVVYVDNDPKVGVHARKLLTGTATYIEEDLRNPGAILDHPLLKETLDLNRPVGLILIAVLHLLPDHARAREIVRELLAALPSGSYLAATNVTLDHGVPGEPATVPGGGRPRSRAEFAEFFTGLGLIGPGIVPVSEWLPEVPAHQRPAPEQVAVYGAVGRKP</sequence>
<keyword evidence="2" id="KW-1185">Reference proteome</keyword>
<dbReference type="InterPro" id="IPR029063">
    <property type="entry name" value="SAM-dependent_MTases_sf"/>
</dbReference>
<dbReference type="GO" id="GO:0008168">
    <property type="term" value="F:methyltransferase activity"/>
    <property type="evidence" value="ECO:0007669"/>
    <property type="project" value="UniProtKB-KW"/>
</dbReference>
<dbReference type="GO" id="GO:0032259">
    <property type="term" value="P:methylation"/>
    <property type="evidence" value="ECO:0007669"/>
    <property type="project" value="UniProtKB-KW"/>
</dbReference>